<dbReference type="PANTHER" id="PTHR11142:SF0">
    <property type="entry name" value="TRNA PSEUDOURIDINE SYNTHASE-LIKE 1"/>
    <property type="match status" value="1"/>
</dbReference>
<dbReference type="PANTHER" id="PTHR11142">
    <property type="entry name" value="PSEUDOURIDYLATE SYNTHASE"/>
    <property type="match status" value="1"/>
</dbReference>
<organism evidence="9 10">
    <name type="scientific">Anaerotruncus colihominis</name>
    <dbReference type="NCBI Taxonomy" id="169435"/>
    <lineage>
        <taxon>Bacteria</taxon>
        <taxon>Bacillati</taxon>
        <taxon>Bacillota</taxon>
        <taxon>Clostridia</taxon>
        <taxon>Eubacteriales</taxon>
        <taxon>Oscillospiraceae</taxon>
        <taxon>Anaerotruncus</taxon>
    </lineage>
</organism>
<dbReference type="GO" id="GO:0160147">
    <property type="term" value="F:tRNA pseudouridine(38-40) synthase activity"/>
    <property type="evidence" value="ECO:0007669"/>
    <property type="project" value="UniProtKB-EC"/>
</dbReference>
<dbReference type="Gene3D" id="3.30.70.660">
    <property type="entry name" value="Pseudouridine synthase I, catalytic domain, C-terminal subdomain"/>
    <property type="match status" value="1"/>
</dbReference>
<evidence type="ECO:0000259" key="8">
    <source>
        <dbReference type="Pfam" id="PF01416"/>
    </source>
</evidence>
<dbReference type="InterPro" id="IPR020097">
    <property type="entry name" value="PsdUridine_synth_TruA_a/b_dom"/>
</dbReference>
<evidence type="ECO:0000313" key="10">
    <source>
        <dbReference type="Proteomes" id="UP000446866"/>
    </source>
</evidence>
<dbReference type="HAMAP" id="MF_00171">
    <property type="entry name" value="TruA"/>
    <property type="match status" value="1"/>
</dbReference>
<dbReference type="InterPro" id="IPR001406">
    <property type="entry name" value="PsdUridine_synth_TruA"/>
</dbReference>
<proteinExistence type="inferred from homology"/>
<keyword evidence="3 4" id="KW-0413">Isomerase</keyword>
<feature type="domain" description="Pseudouridine synthase I TruA alpha/beta" evidence="8">
    <location>
        <begin position="153"/>
        <end position="257"/>
    </location>
</feature>
<evidence type="ECO:0000256" key="2">
    <source>
        <dbReference type="ARBA" id="ARBA00022694"/>
    </source>
</evidence>
<dbReference type="Proteomes" id="UP000446866">
    <property type="component" value="Unassembled WGS sequence"/>
</dbReference>
<dbReference type="FunFam" id="3.30.70.580:FF:000001">
    <property type="entry name" value="tRNA pseudouridine synthase A"/>
    <property type="match status" value="1"/>
</dbReference>
<feature type="domain" description="Pseudouridine synthase I TruA alpha/beta" evidence="8">
    <location>
        <begin position="9"/>
        <end position="113"/>
    </location>
</feature>
<evidence type="ECO:0000256" key="5">
    <source>
        <dbReference type="PIRSR" id="PIRSR001430-1"/>
    </source>
</evidence>
<comment type="similarity">
    <text evidence="1 4 7">Belongs to the tRNA pseudouridine synthase TruA family.</text>
</comment>
<accession>A0A845QH53</accession>
<dbReference type="EMBL" id="QXWK01000012">
    <property type="protein sequence ID" value="NBH61472.1"/>
    <property type="molecule type" value="Genomic_DNA"/>
</dbReference>
<dbReference type="GO" id="GO:0031119">
    <property type="term" value="P:tRNA pseudouridine synthesis"/>
    <property type="evidence" value="ECO:0007669"/>
    <property type="project" value="UniProtKB-UniRule"/>
</dbReference>
<dbReference type="SUPFAM" id="SSF55120">
    <property type="entry name" value="Pseudouridine synthase"/>
    <property type="match status" value="1"/>
</dbReference>
<dbReference type="AlphaFoldDB" id="A0A845QH53"/>
<dbReference type="InterPro" id="IPR020094">
    <property type="entry name" value="TruA/RsuA/RluB/E/F_N"/>
</dbReference>
<dbReference type="InterPro" id="IPR020095">
    <property type="entry name" value="PsdUridine_synth_TruA_C"/>
</dbReference>
<evidence type="ECO:0000256" key="1">
    <source>
        <dbReference type="ARBA" id="ARBA00009375"/>
    </source>
</evidence>
<dbReference type="NCBIfam" id="TIGR00071">
    <property type="entry name" value="hisT_truA"/>
    <property type="match status" value="1"/>
</dbReference>
<comment type="function">
    <text evidence="4">Formation of pseudouridine at positions 38, 39 and 40 in the anticodon stem and loop of transfer RNAs.</text>
</comment>
<evidence type="ECO:0000256" key="3">
    <source>
        <dbReference type="ARBA" id="ARBA00023235"/>
    </source>
</evidence>
<comment type="caution">
    <text evidence="4">Lacks conserved residue(s) required for the propagation of feature annotation.</text>
</comment>
<keyword evidence="2 4" id="KW-0819">tRNA processing</keyword>
<feature type="binding site" evidence="4 6">
    <location>
        <position position="120"/>
    </location>
    <ligand>
        <name>substrate</name>
    </ligand>
</feature>
<dbReference type="Pfam" id="PF01416">
    <property type="entry name" value="PseudoU_synth_1"/>
    <property type="match status" value="2"/>
</dbReference>
<dbReference type="Gene3D" id="3.30.70.580">
    <property type="entry name" value="Pseudouridine synthase I, catalytic domain, N-terminal subdomain"/>
    <property type="match status" value="1"/>
</dbReference>
<evidence type="ECO:0000313" key="9">
    <source>
        <dbReference type="EMBL" id="NBH61472.1"/>
    </source>
</evidence>
<dbReference type="RefSeq" id="WP_160201754.1">
    <property type="nucleotide sequence ID" value="NZ_QXWK01000012.1"/>
</dbReference>
<dbReference type="InterPro" id="IPR020103">
    <property type="entry name" value="PsdUridine_synth_cat_dom_sf"/>
</dbReference>
<name>A0A845QH53_9FIRM</name>
<keyword evidence="10" id="KW-1185">Reference proteome</keyword>
<comment type="catalytic activity">
    <reaction evidence="4 7">
        <text>uridine(38/39/40) in tRNA = pseudouridine(38/39/40) in tRNA</text>
        <dbReference type="Rhea" id="RHEA:22376"/>
        <dbReference type="Rhea" id="RHEA-COMP:10085"/>
        <dbReference type="Rhea" id="RHEA-COMP:10087"/>
        <dbReference type="ChEBI" id="CHEBI:65314"/>
        <dbReference type="ChEBI" id="CHEBI:65315"/>
        <dbReference type="EC" id="5.4.99.12"/>
    </reaction>
</comment>
<dbReference type="PIRSF" id="PIRSF001430">
    <property type="entry name" value="tRNA_psdUrid_synth"/>
    <property type="match status" value="1"/>
</dbReference>
<dbReference type="EC" id="5.4.99.12" evidence="4"/>
<sequence length="269" mass="29554">MERNILLTIEYDGTGFSGWQRQPGVRTVQGELEKALSHVCGKPVQINGTSRTDAGVHALSQRASFRGEFGIPTDRIPLAVNNYLAGSLGSGYACGDVRIIRAEEMPADFHARFDSKGKTYRYILRHGSAASAFSRNYCYHLKAALAAEPMRKAAAFIEGTHDFACFQAAGGTVRETTVRTIYDLQIKEPVAGEMHIEVTGDGFLYNMVRIIVGTLVEVGQGKKSAEDIPAILQSADRQRAGHTAPPQGLYLVEIYYDEKPMKERNDDHG</sequence>
<dbReference type="CDD" id="cd02570">
    <property type="entry name" value="PseudoU_synth_EcTruA"/>
    <property type="match status" value="1"/>
</dbReference>
<protein>
    <recommendedName>
        <fullName evidence="4">tRNA pseudouridine synthase A</fullName>
        <ecNumber evidence="4">5.4.99.12</ecNumber>
    </recommendedName>
    <alternativeName>
        <fullName evidence="4">tRNA pseudouridine(38-40) synthase</fullName>
    </alternativeName>
    <alternativeName>
        <fullName evidence="4">tRNA pseudouridylate synthase I</fullName>
    </alternativeName>
    <alternativeName>
        <fullName evidence="4">tRNA-uridine isomerase I</fullName>
    </alternativeName>
</protein>
<feature type="active site" description="Nucleophile" evidence="4 5">
    <location>
        <position position="53"/>
    </location>
</feature>
<reference evidence="9 10" key="1">
    <citation type="submission" date="2018-08" db="EMBL/GenBank/DDBJ databases">
        <title>Murine metabolic-syndrome-specific gut microbial biobank.</title>
        <authorList>
            <person name="Liu C."/>
        </authorList>
    </citation>
    <scope>NUCLEOTIDE SEQUENCE [LARGE SCALE GENOMIC DNA]</scope>
    <source>
        <strain evidence="9 10">28</strain>
    </source>
</reference>
<gene>
    <name evidence="4 9" type="primary">truA</name>
    <name evidence="9" type="ORF">D0435_07395</name>
</gene>
<evidence type="ECO:0000256" key="6">
    <source>
        <dbReference type="PIRSR" id="PIRSR001430-2"/>
    </source>
</evidence>
<dbReference type="GO" id="GO:0003723">
    <property type="term" value="F:RNA binding"/>
    <property type="evidence" value="ECO:0007669"/>
    <property type="project" value="InterPro"/>
</dbReference>
<comment type="subunit">
    <text evidence="4">Homodimer.</text>
</comment>
<evidence type="ECO:0000256" key="4">
    <source>
        <dbReference type="HAMAP-Rule" id="MF_00171"/>
    </source>
</evidence>
<comment type="caution">
    <text evidence="9">The sequence shown here is derived from an EMBL/GenBank/DDBJ whole genome shotgun (WGS) entry which is preliminary data.</text>
</comment>
<evidence type="ECO:0000256" key="7">
    <source>
        <dbReference type="RuleBase" id="RU003792"/>
    </source>
</evidence>